<accession>A0A024FXJ9</accession>
<proteinExistence type="predicted"/>
<dbReference type="EMBL" id="CAIX01000984">
    <property type="protein sequence ID" value="CCI11384.2"/>
    <property type="molecule type" value="Genomic_DNA"/>
</dbReference>
<dbReference type="InParanoid" id="A0A024FXJ9"/>
<reference evidence="1 2" key="1">
    <citation type="submission" date="2012-05" db="EMBL/GenBank/DDBJ databases">
        <title>Recombination and specialization in a pathogen metapopulation.</title>
        <authorList>
            <person name="Gardiner A."/>
            <person name="Kemen E."/>
            <person name="Schultz-Larsen T."/>
            <person name="MacLean D."/>
            <person name="Van Oosterhout C."/>
            <person name="Jones J.D.G."/>
        </authorList>
    </citation>
    <scope>NUCLEOTIDE SEQUENCE [LARGE SCALE GENOMIC DNA]</scope>
    <source>
        <strain evidence="1 2">Ac Nc2</strain>
    </source>
</reference>
<evidence type="ECO:0000313" key="1">
    <source>
        <dbReference type="EMBL" id="CCI11384.2"/>
    </source>
</evidence>
<dbReference type="AlphaFoldDB" id="A0A024FXJ9"/>
<gene>
    <name evidence="1" type="ORF">BN9_128370</name>
</gene>
<protein>
    <submittedName>
        <fullName evidence="1">Uncharacterized protein</fullName>
    </submittedName>
</protein>
<name>A0A024FXJ9_9STRA</name>
<keyword evidence="2" id="KW-1185">Reference proteome</keyword>
<dbReference type="Proteomes" id="UP000053237">
    <property type="component" value="Unassembled WGS sequence"/>
</dbReference>
<organism evidence="1 2">
    <name type="scientific">Albugo candida</name>
    <dbReference type="NCBI Taxonomy" id="65357"/>
    <lineage>
        <taxon>Eukaryota</taxon>
        <taxon>Sar</taxon>
        <taxon>Stramenopiles</taxon>
        <taxon>Oomycota</taxon>
        <taxon>Peronosporomycetes</taxon>
        <taxon>Albuginales</taxon>
        <taxon>Albuginaceae</taxon>
        <taxon>Albugo</taxon>
    </lineage>
</organism>
<sequence length="71" mass="8275">LFFKFLLHHFRPSPAFVISDRDKDFMKGMQTTASGVPHFFFFRHMSLGVINSFLTMSKMQQFDIKQRGGGE</sequence>
<evidence type="ECO:0000313" key="2">
    <source>
        <dbReference type="Proteomes" id="UP000053237"/>
    </source>
</evidence>
<comment type="caution">
    <text evidence="1">The sequence shown here is derived from an EMBL/GenBank/DDBJ whole genome shotgun (WGS) entry which is preliminary data.</text>
</comment>
<feature type="non-terminal residue" evidence="1">
    <location>
        <position position="1"/>
    </location>
</feature>